<protein>
    <submittedName>
        <fullName evidence="1">Uncharacterized protein</fullName>
    </submittedName>
</protein>
<proteinExistence type="predicted"/>
<organism evidence="1 2">
    <name type="scientific">Candidatus Nitrososphaera evergladensis SR1</name>
    <dbReference type="NCBI Taxonomy" id="1459636"/>
    <lineage>
        <taxon>Archaea</taxon>
        <taxon>Nitrososphaerota</taxon>
        <taxon>Nitrososphaeria</taxon>
        <taxon>Nitrososphaerales</taxon>
        <taxon>Nitrososphaeraceae</taxon>
        <taxon>Nitrososphaera</taxon>
    </lineage>
</organism>
<sequence>MYATSTASTPSHNNTSARIMLQMFRLFYDDALVSAMQNYYWINGISALA</sequence>
<evidence type="ECO:0000313" key="2">
    <source>
        <dbReference type="Proteomes" id="UP000028194"/>
    </source>
</evidence>
<reference evidence="1 2" key="1">
    <citation type="journal article" date="2014" name="PLoS ONE">
        <title>Genome Sequence of Candidatus Nitrososphaera evergladensis from Group I.1b Enriched from Everglades Soil Reveals Novel Genomic Features of the Ammonia-Oxidizing Archaea.</title>
        <authorList>
            <person name="Zhalnina K.V."/>
            <person name="Dias R."/>
            <person name="Leonard M.T."/>
            <person name="Dorr de Quadros P."/>
            <person name="Camargo F.A."/>
            <person name="Drew J.C."/>
            <person name="Farmerie W.G."/>
            <person name="Daroub S.H."/>
            <person name="Triplett E.W."/>
        </authorList>
    </citation>
    <scope>NUCLEOTIDE SEQUENCE [LARGE SCALE GENOMIC DNA]</scope>
    <source>
        <strain evidence="1 2">SR1</strain>
    </source>
</reference>
<dbReference type="Proteomes" id="UP000028194">
    <property type="component" value="Chromosome"/>
</dbReference>
<dbReference type="AlphaFoldDB" id="A0A075MQ21"/>
<gene>
    <name evidence="1" type="ORF">NTE_01598</name>
</gene>
<keyword evidence="2" id="KW-1185">Reference proteome</keyword>
<accession>A0A075MQ21</accession>
<dbReference type="EMBL" id="CP007174">
    <property type="protein sequence ID" value="AIF83661.1"/>
    <property type="molecule type" value="Genomic_DNA"/>
</dbReference>
<dbReference type="HOGENOM" id="CLU_3130669_0_0_2"/>
<dbReference type="KEGG" id="nev:NTE_01598"/>
<name>A0A075MQ21_9ARCH</name>
<evidence type="ECO:0000313" key="1">
    <source>
        <dbReference type="EMBL" id="AIF83661.1"/>
    </source>
</evidence>